<evidence type="ECO:0000313" key="2">
    <source>
        <dbReference type="EMBL" id="MBR0560695.1"/>
    </source>
</evidence>
<evidence type="ECO:0000259" key="1">
    <source>
        <dbReference type="Pfam" id="PF01656"/>
    </source>
</evidence>
<dbReference type="CDD" id="cd02042">
    <property type="entry name" value="ParAB_family"/>
    <property type="match status" value="1"/>
</dbReference>
<dbReference type="Proteomes" id="UP000677812">
    <property type="component" value="Unassembled WGS sequence"/>
</dbReference>
<gene>
    <name evidence="2" type="ORF">KB213_11605</name>
</gene>
<dbReference type="SUPFAM" id="SSF52540">
    <property type="entry name" value="P-loop containing nucleoside triphosphate hydrolases"/>
    <property type="match status" value="1"/>
</dbReference>
<proteinExistence type="predicted"/>
<dbReference type="PANTHER" id="PTHR13696">
    <property type="entry name" value="P-LOOP CONTAINING NUCLEOSIDE TRIPHOSPHATE HYDROLASE"/>
    <property type="match status" value="1"/>
</dbReference>
<dbReference type="Gene3D" id="3.40.50.300">
    <property type="entry name" value="P-loop containing nucleotide triphosphate hydrolases"/>
    <property type="match status" value="1"/>
</dbReference>
<dbReference type="InterPro" id="IPR002586">
    <property type="entry name" value="CobQ/CobB/MinD/ParA_Nub-bd_dom"/>
</dbReference>
<accession>A0ABS5E9V5</accession>
<evidence type="ECO:0000313" key="3">
    <source>
        <dbReference type="Proteomes" id="UP000677812"/>
    </source>
</evidence>
<dbReference type="Pfam" id="PF01656">
    <property type="entry name" value="CbiA"/>
    <property type="match status" value="1"/>
</dbReference>
<feature type="domain" description="CobQ/CobB/MinD/ParA nucleotide binding" evidence="1">
    <location>
        <begin position="5"/>
        <end position="180"/>
    </location>
</feature>
<dbReference type="InterPro" id="IPR027417">
    <property type="entry name" value="P-loop_NTPase"/>
</dbReference>
<dbReference type="EMBL" id="JAGRQH010000014">
    <property type="protein sequence ID" value="MBR0560695.1"/>
    <property type="molecule type" value="Genomic_DNA"/>
</dbReference>
<dbReference type="RefSeq" id="WP_211683317.1">
    <property type="nucleotide sequence ID" value="NZ_JAGRQH010000014.1"/>
</dbReference>
<dbReference type="PANTHER" id="PTHR13696:SF96">
    <property type="entry name" value="COBQ_COBB_MIND_PARA NUCLEOTIDE BINDING DOMAIN-CONTAINING PROTEIN"/>
    <property type="match status" value="1"/>
</dbReference>
<keyword evidence="3" id="KW-1185">Reference proteome</keyword>
<dbReference type="InterPro" id="IPR050678">
    <property type="entry name" value="DNA_Partitioning_ATPase"/>
</dbReference>
<reference evidence="2 3" key="1">
    <citation type="submission" date="2021-04" db="EMBL/GenBank/DDBJ databases">
        <title>The complete genome sequence of Neokomagataea sp. TBRC 2177.</title>
        <authorList>
            <person name="Charoenyingcharoen P."/>
            <person name="Yukphan P."/>
        </authorList>
    </citation>
    <scope>NUCLEOTIDE SEQUENCE [LARGE SCALE GENOMIC DNA]</scope>
    <source>
        <strain evidence="2 3">TBRC 2177</strain>
    </source>
</reference>
<protein>
    <submittedName>
        <fullName evidence="2">ParA family protein</fullName>
    </submittedName>
</protein>
<sequence>MSKIILVTKLKGGAGATTTCRELCAVAISQGLSVGLIDLDGQGGLTNWWNRRTADNIGNQNPTLLQVPVEKIEVSASSLRETFDLVIIDSPPSVNERILQVARVADLAIVPTRPNIDDLDAVGPIMRLLRGVVDMTFVITQTPGKRSLDAAEATELLARHAPVLGRTTLRAAYPRAASTGSTGYENERTATEEISTIWSVICDRIDIAPKQRSGEKVKNRSGYKAKK</sequence>
<name>A0ABS5E9V5_9PROT</name>
<organism evidence="2 3">
    <name type="scientific">Neokomagataea anthophila</name>
    <dbReference type="NCBI Taxonomy" id="2826925"/>
    <lineage>
        <taxon>Bacteria</taxon>
        <taxon>Pseudomonadati</taxon>
        <taxon>Pseudomonadota</taxon>
        <taxon>Alphaproteobacteria</taxon>
        <taxon>Acetobacterales</taxon>
        <taxon>Acetobacteraceae</taxon>
        <taxon>Neokomagataea</taxon>
    </lineage>
</organism>
<comment type="caution">
    <text evidence="2">The sequence shown here is derived from an EMBL/GenBank/DDBJ whole genome shotgun (WGS) entry which is preliminary data.</text>
</comment>
<dbReference type="PIRSF" id="PIRSF009320">
    <property type="entry name" value="Nuc_binding_HP_1000"/>
    <property type="match status" value="1"/>
</dbReference>